<keyword evidence="3" id="KW-0269">Exonuclease</keyword>
<accession>A0AA35WTC1</accession>
<dbReference type="PANTHER" id="PTHR12801:SF158">
    <property type="entry name" value="RNA EXONUCLEASE 4"/>
    <property type="match status" value="1"/>
</dbReference>
<sequence length="166" mass="19598">MSCRPSCCLIQRETHETHQSTGLSRRLLRFNKFSVLVIITKNGLKYSRHARRCVHVTDHEFCMLLLCLQTRYPSLKKLAKEILGLDIQSREHSPVEDARVAMKLYQLHRKDWEASVKTRLTRREIVERRREMRRREGSTDGGIQKFTPSQTRVLEKPFNVVLHTKD</sequence>
<evidence type="ECO:0000313" key="4">
    <source>
        <dbReference type="Proteomes" id="UP001174909"/>
    </source>
</evidence>
<dbReference type="Proteomes" id="UP001174909">
    <property type="component" value="Unassembled WGS sequence"/>
</dbReference>
<evidence type="ECO:0000256" key="2">
    <source>
        <dbReference type="ARBA" id="ARBA00022801"/>
    </source>
</evidence>
<keyword evidence="1" id="KW-0540">Nuclease</keyword>
<evidence type="ECO:0000256" key="1">
    <source>
        <dbReference type="ARBA" id="ARBA00022722"/>
    </source>
</evidence>
<reference evidence="3" key="1">
    <citation type="submission" date="2023-03" db="EMBL/GenBank/DDBJ databases">
        <authorList>
            <person name="Steffen K."/>
            <person name="Cardenas P."/>
        </authorList>
    </citation>
    <scope>NUCLEOTIDE SEQUENCE</scope>
</reference>
<dbReference type="Gene3D" id="3.30.420.10">
    <property type="entry name" value="Ribonuclease H-like superfamily/Ribonuclease H"/>
    <property type="match status" value="1"/>
</dbReference>
<dbReference type="GO" id="GO:0003676">
    <property type="term" value="F:nucleic acid binding"/>
    <property type="evidence" value="ECO:0007669"/>
    <property type="project" value="InterPro"/>
</dbReference>
<keyword evidence="4" id="KW-1185">Reference proteome</keyword>
<dbReference type="EMBL" id="CASHTH010002639">
    <property type="protein sequence ID" value="CAI8033053.1"/>
    <property type="molecule type" value="Genomic_DNA"/>
</dbReference>
<proteinExistence type="predicted"/>
<name>A0AA35WTC1_GEOBA</name>
<dbReference type="InterPro" id="IPR036397">
    <property type="entry name" value="RNaseH_sf"/>
</dbReference>
<gene>
    <name evidence="3" type="ORF">GBAR_LOCUS18640</name>
</gene>
<keyword evidence="2" id="KW-0378">Hydrolase</keyword>
<dbReference type="InterPro" id="IPR012337">
    <property type="entry name" value="RNaseH-like_sf"/>
</dbReference>
<dbReference type="GO" id="GO:0005634">
    <property type="term" value="C:nucleus"/>
    <property type="evidence" value="ECO:0007669"/>
    <property type="project" value="TreeGrafter"/>
</dbReference>
<evidence type="ECO:0000313" key="3">
    <source>
        <dbReference type="EMBL" id="CAI8033053.1"/>
    </source>
</evidence>
<dbReference type="GO" id="GO:0004527">
    <property type="term" value="F:exonuclease activity"/>
    <property type="evidence" value="ECO:0007669"/>
    <property type="project" value="UniProtKB-KW"/>
</dbReference>
<dbReference type="InterPro" id="IPR047021">
    <property type="entry name" value="REXO1/3/4-like"/>
</dbReference>
<organism evidence="3 4">
    <name type="scientific">Geodia barretti</name>
    <name type="common">Barrett's horny sponge</name>
    <dbReference type="NCBI Taxonomy" id="519541"/>
    <lineage>
        <taxon>Eukaryota</taxon>
        <taxon>Metazoa</taxon>
        <taxon>Porifera</taxon>
        <taxon>Demospongiae</taxon>
        <taxon>Heteroscleromorpha</taxon>
        <taxon>Tetractinellida</taxon>
        <taxon>Astrophorina</taxon>
        <taxon>Geodiidae</taxon>
        <taxon>Geodia</taxon>
    </lineage>
</organism>
<dbReference type="AlphaFoldDB" id="A0AA35WTC1"/>
<dbReference type="SUPFAM" id="SSF53098">
    <property type="entry name" value="Ribonuclease H-like"/>
    <property type="match status" value="1"/>
</dbReference>
<protein>
    <submittedName>
        <fullName evidence="3">RNA exonuclease 4</fullName>
    </submittedName>
</protein>
<dbReference type="PANTHER" id="PTHR12801">
    <property type="entry name" value="RNA EXONUCLEASE REXO1 / RECO3 FAMILY MEMBER-RELATED"/>
    <property type="match status" value="1"/>
</dbReference>
<comment type="caution">
    <text evidence="3">The sequence shown here is derived from an EMBL/GenBank/DDBJ whole genome shotgun (WGS) entry which is preliminary data.</text>
</comment>